<dbReference type="Proteomes" id="UP000655225">
    <property type="component" value="Unassembled WGS sequence"/>
</dbReference>
<dbReference type="OrthoDB" id="10258631at2759"/>
<accession>A0A835DUS1</accession>
<name>A0A835DUS1_TETSI</name>
<comment type="caution">
    <text evidence="1">The sequence shown here is derived from an EMBL/GenBank/DDBJ whole genome shotgun (WGS) entry which is preliminary data.</text>
</comment>
<keyword evidence="2" id="KW-1185">Reference proteome</keyword>
<reference evidence="1 2" key="1">
    <citation type="submission" date="2020-04" db="EMBL/GenBank/DDBJ databases">
        <title>Plant Genome Project.</title>
        <authorList>
            <person name="Zhang R.-G."/>
        </authorList>
    </citation>
    <scope>NUCLEOTIDE SEQUENCE [LARGE SCALE GENOMIC DNA]</scope>
    <source>
        <strain evidence="1">YNK0</strain>
        <tissue evidence="1">Leaf</tissue>
    </source>
</reference>
<gene>
    <name evidence="1" type="ORF">HHK36_001451</name>
</gene>
<dbReference type="AlphaFoldDB" id="A0A835DUS1"/>
<evidence type="ECO:0000313" key="1">
    <source>
        <dbReference type="EMBL" id="KAF8413464.1"/>
    </source>
</evidence>
<sequence length="173" mass="20002">MWFLSSSFCYSFQDNHLHVHLAFHYLVLSDIAFPAVPLTQFPEESNSFWSLCFLHYNLRFAAEEWQVLPVSRQSPQQFRLQPIYELHPFLVHGMSEMLDHFGTTYSVSWPSRENLAFSSVLPARGNLHILSGAATMKLDVIVLRYLSKDDFRVFTSVKMGIRNASIILSIPPY</sequence>
<protein>
    <submittedName>
        <fullName evidence="1">Uncharacterized protein</fullName>
    </submittedName>
</protein>
<evidence type="ECO:0000313" key="2">
    <source>
        <dbReference type="Proteomes" id="UP000655225"/>
    </source>
</evidence>
<dbReference type="Gene3D" id="1.10.10.10">
    <property type="entry name" value="Winged helix-like DNA-binding domain superfamily/Winged helix DNA-binding domain"/>
    <property type="match status" value="1"/>
</dbReference>
<organism evidence="1 2">
    <name type="scientific">Tetracentron sinense</name>
    <name type="common">Spur-leaf</name>
    <dbReference type="NCBI Taxonomy" id="13715"/>
    <lineage>
        <taxon>Eukaryota</taxon>
        <taxon>Viridiplantae</taxon>
        <taxon>Streptophyta</taxon>
        <taxon>Embryophyta</taxon>
        <taxon>Tracheophyta</taxon>
        <taxon>Spermatophyta</taxon>
        <taxon>Magnoliopsida</taxon>
        <taxon>Trochodendrales</taxon>
        <taxon>Trochodendraceae</taxon>
        <taxon>Tetracentron</taxon>
    </lineage>
</organism>
<proteinExistence type="predicted"/>
<dbReference type="InterPro" id="IPR036388">
    <property type="entry name" value="WH-like_DNA-bd_sf"/>
</dbReference>
<dbReference type="EMBL" id="JABCRI010000001">
    <property type="protein sequence ID" value="KAF8413464.1"/>
    <property type="molecule type" value="Genomic_DNA"/>
</dbReference>